<sequence>MMKSTSQVAPAPNAGGLPPLPPAPVPGALANAPSLTNLPILPPSSPGDDWVIDFEEVQAYKKAKAAGVDRGIQQKNWLASEVNWKYRVGKGWRGKRVLGVGGQGIVGHWTNEGSDRDQKSVKDLAVKQVLRFGPGYKWGDGLETEARWLSMLARAKTPHIIRMYKHMFEEEGQKTFDQDWGLVQRIYLEFCAGGDLVSWMSKYINNPRNVSEDDLWFIFQCLARGLFVIHHGSEDRSTEKYMPGAELVHFDLKPENILIGDQTLDNEHRNQPPYKISDFGLASKVPIDGQDAAFLRQSEYRGTPPWFAPEQITRLGHPFASQRPWGGLFNTFINPAIRDPKYGSATNVWQIGVIMQGMMRRRRIPDWKTFTMYQSTATERLATGGKTVGMDIDIDQDLNNRSMYSRSLRNLIAECLLLTPANRPSPGELMRRTADGASRVQMSMGQILGPPLPQWQEPVVSAEWLQPNAGDPLAAAFGALEVKRRPPVKTQPVPNAPPAPTAQATTTQAGQAAQVGAAQPTATQASPARPLPANANTIRTLRVIVQTKPKYGGIVAGGHKTFALRVTPATTVVQVKDMLERQRCGIKATSMNLMAGRTLMKNFQALGEFAGVDNVRAMEY</sequence>
<dbReference type="AlphaFoldDB" id="A0A2J6RQL4"/>
<dbReference type="Proteomes" id="UP000235786">
    <property type="component" value="Unassembled WGS sequence"/>
</dbReference>
<protein>
    <recommendedName>
        <fullName evidence="1">non-specific serine/threonine protein kinase</fullName>
        <ecNumber evidence="1">2.7.11.1</ecNumber>
    </recommendedName>
</protein>
<organism evidence="12 13">
    <name type="scientific">Hyaloscypha variabilis (strain UAMH 11265 / GT02V1 / F)</name>
    <name type="common">Meliniomyces variabilis</name>
    <dbReference type="NCBI Taxonomy" id="1149755"/>
    <lineage>
        <taxon>Eukaryota</taxon>
        <taxon>Fungi</taxon>
        <taxon>Dikarya</taxon>
        <taxon>Ascomycota</taxon>
        <taxon>Pezizomycotina</taxon>
        <taxon>Leotiomycetes</taxon>
        <taxon>Helotiales</taxon>
        <taxon>Hyaloscyphaceae</taxon>
        <taxon>Hyaloscypha</taxon>
        <taxon>Hyaloscypha variabilis</taxon>
    </lineage>
</organism>
<keyword evidence="6" id="KW-0067">ATP-binding</keyword>
<dbReference type="GO" id="GO:0005524">
    <property type="term" value="F:ATP binding"/>
    <property type="evidence" value="ECO:0007669"/>
    <property type="project" value="UniProtKB-KW"/>
</dbReference>
<feature type="region of interest" description="Disordered" evidence="9">
    <location>
        <begin position="1"/>
        <end position="22"/>
    </location>
</feature>
<comment type="catalytic activity">
    <reaction evidence="7">
        <text>L-threonyl-[protein] + ATP = O-phospho-L-threonyl-[protein] + ADP + H(+)</text>
        <dbReference type="Rhea" id="RHEA:46608"/>
        <dbReference type="Rhea" id="RHEA-COMP:11060"/>
        <dbReference type="Rhea" id="RHEA-COMP:11605"/>
        <dbReference type="ChEBI" id="CHEBI:15378"/>
        <dbReference type="ChEBI" id="CHEBI:30013"/>
        <dbReference type="ChEBI" id="CHEBI:30616"/>
        <dbReference type="ChEBI" id="CHEBI:61977"/>
        <dbReference type="ChEBI" id="CHEBI:456216"/>
        <dbReference type="EC" id="2.7.11.1"/>
    </reaction>
</comment>
<evidence type="ECO:0000259" key="10">
    <source>
        <dbReference type="PROSITE" id="PS50011"/>
    </source>
</evidence>
<name>A0A2J6RQL4_HYAVF</name>
<keyword evidence="4" id="KW-0547">Nucleotide-binding</keyword>
<feature type="compositionally biased region" description="Low complexity" evidence="9">
    <location>
        <begin position="501"/>
        <end position="528"/>
    </location>
</feature>
<dbReference type="InterPro" id="IPR011009">
    <property type="entry name" value="Kinase-like_dom_sf"/>
</dbReference>
<evidence type="ECO:0000259" key="11">
    <source>
        <dbReference type="PROSITE" id="PS50053"/>
    </source>
</evidence>
<dbReference type="InterPro" id="IPR050660">
    <property type="entry name" value="NEK_Ser/Thr_kinase"/>
</dbReference>
<dbReference type="InterPro" id="IPR000626">
    <property type="entry name" value="Ubiquitin-like_dom"/>
</dbReference>
<keyword evidence="13" id="KW-1185">Reference proteome</keyword>
<feature type="domain" description="Protein kinase" evidence="10">
    <location>
        <begin position="92"/>
        <end position="440"/>
    </location>
</feature>
<dbReference type="SMART" id="SM00220">
    <property type="entry name" value="S_TKc"/>
    <property type="match status" value="1"/>
</dbReference>
<dbReference type="OrthoDB" id="310217at2759"/>
<dbReference type="InterPro" id="IPR000719">
    <property type="entry name" value="Prot_kinase_dom"/>
</dbReference>
<keyword evidence="3" id="KW-0808">Transferase</keyword>
<gene>
    <name evidence="12" type="ORF">L207DRAFT_529113</name>
</gene>
<evidence type="ECO:0000256" key="4">
    <source>
        <dbReference type="ARBA" id="ARBA00022741"/>
    </source>
</evidence>
<accession>A0A2J6RQL4</accession>
<dbReference type="EC" id="2.7.11.1" evidence="1"/>
<comment type="catalytic activity">
    <reaction evidence="8">
        <text>L-seryl-[protein] + ATP = O-phospho-L-seryl-[protein] + ADP + H(+)</text>
        <dbReference type="Rhea" id="RHEA:17989"/>
        <dbReference type="Rhea" id="RHEA-COMP:9863"/>
        <dbReference type="Rhea" id="RHEA-COMP:11604"/>
        <dbReference type="ChEBI" id="CHEBI:15378"/>
        <dbReference type="ChEBI" id="CHEBI:29999"/>
        <dbReference type="ChEBI" id="CHEBI:30616"/>
        <dbReference type="ChEBI" id="CHEBI:83421"/>
        <dbReference type="ChEBI" id="CHEBI:456216"/>
        <dbReference type="EC" id="2.7.11.1"/>
    </reaction>
</comment>
<feature type="compositionally biased region" description="Low complexity" evidence="9">
    <location>
        <begin position="8"/>
        <end position="17"/>
    </location>
</feature>
<evidence type="ECO:0000313" key="13">
    <source>
        <dbReference type="Proteomes" id="UP000235786"/>
    </source>
</evidence>
<evidence type="ECO:0000256" key="3">
    <source>
        <dbReference type="ARBA" id="ARBA00022679"/>
    </source>
</evidence>
<evidence type="ECO:0000256" key="5">
    <source>
        <dbReference type="ARBA" id="ARBA00022777"/>
    </source>
</evidence>
<dbReference type="EMBL" id="KZ613945">
    <property type="protein sequence ID" value="PMD40806.1"/>
    <property type="molecule type" value="Genomic_DNA"/>
</dbReference>
<evidence type="ECO:0000256" key="8">
    <source>
        <dbReference type="ARBA" id="ARBA00048679"/>
    </source>
</evidence>
<dbReference type="SUPFAM" id="SSF56112">
    <property type="entry name" value="Protein kinase-like (PK-like)"/>
    <property type="match status" value="1"/>
</dbReference>
<evidence type="ECO:0000256" key="1">
    <source>
        <dbReference type="ARBA" id="ARBA00012513"/>
    </source>
</evidence>
<evidence type="ECO:0000256" key="6">
    <source>
        <dbReference type="ARBA" id="ARBA00022840"/>
    </source>
</evidence>
<evidence type="ECO:0000256" key="9">
    <source>
        <dbReference type="SAM" id="MobiDB-lite"/>
    </source>
</evidence>
<dbReference type="Pfam" id="PF00069">
    <property type="entry name" value="Pkinase"/>
    <property type="match status" value="1"/>
</dbReference>
<feature type="domain" description="Ubiquitin-like" evidence="11">
    <location>
        <begin position="541"/>
        <end position="609"/>
    </location>
</feature>
<dbReference type="STRING" id="1149755.A0A2J6RQL4"/>
<evidence type="ECO:0000256" key="2">
    <source>
        <dbReference type="ARBA" id="ARBA00022527"/>
    </source>
</evidence>
<dbReference type="PANTHER" id="PTHR43671:SF98">
    <property type="entry name" value="SERINE_THREONINE-PROTEIN KINASE NEK11"/>
    <property type="match status" value="1"/>
</dbReference>
<feature type="region of interest" description="Disordered" evidence="9">
    <location>
        <begin position="487"/>
        <end position="533"/>
    </location>
</feature>
<dbReference type="PANTHER" id="PTHR43671">
    <property type="entry name" value="SERINE/THREONINE-PROTEIN KINASE NEK"/>
    <property type="match status" value="1"/>
</dbReference>
<dbReference type="PROSITE" id="PS50053">
    <property type="entry name" value="UBIQUITIN_2"/>
    <property type="match status" value="1"/>
</dbReference>
<keyword evidence="2" id="KW-0723">Serine/threonine-protein kinase</keyword>
<dbReference type="PROSITE" id="PS00108">
    <property type="entry name" value="PROTEIN_KINASE_ST"/>
    <property type="match status" value="1"/>
</dbReference>
<keyword evidence="5 12" id="KW-0418">Kinase</keyword>
<dbReference type="PROSITE" id="PS50011">
    <property type="entry name" value="PROTEIN_KINASE_DOM"/>
    <property type="match status" value="1"/>
</dbReference>
<evidence type="ECO:0000313" key="12">
    <source>
        <dbReference type="EMBL" id="PMD40806.1"/>
    </source>
</evidence>
<evidence type="ECO:0000256" key="7">
    <source>
        <dbReference type="ARBA" id="ARBA00047899"/>
    </source>
</evidence>
<dbReference type="Gene3D" id="1.10.510.10">
    <property type="entry name" value="Transferase(Phosphotransferase) domain 1"/>
    <property type="match status" value="1"/>
</dbReference>
<dbReference type="InterPro" id="IPR008271">
    <property type="entry name" value="Ser/Thr_kinase_AS"/>
</dbReference>
<dbReference type="GO" id="GO:0004674">
    <property type="term" value="F:protein serine/threonine kinase activity"/>
    <property type="evidence" value="ECO:0007669"/>
    <property type="project" value="UniProtKB-KW"/>
</dbReference>
<reference evidence="12 13" key="1">
    <citation type="submission" date="2016-04" db="EMBL/GenBank/DDBJ databases">
        <title>A degradative enzymes factory behind the ericoid mycorrhizal symbiosis.</title>
        <authorList>
            <consortium name="DOE Joint Genome Institute"/>
            <person name="Martino E."/>
            <person name="Morin E."/>
            <person name="Grelet G."/>
            <person name="Kuo A."/>
            <person name="Kohler A."/>
            <person name="Daghino S."/>
            <person name="Barry K."/>
            <person name="Choi C."/>
            <person name="Cichocki N."/>
            <person name="Clum A."/>
            <person name="Copeland A."/>
            <person name="Hainaut M."/>
            <person name="Haridas S."/>
            <person name="Labutti K."/>
            <person name="Lindquist E."/>
            <person name="Lipzen A."/>
            <person name="Khouja H.-R."/>
            <person name="Murat C."/>
            <person name="Ohm R."/>
            <person name="Olson A."/>
            <person name="Spatafora J."/>
            <person name="Veneault-Fourrey C."/>
            <person name="Henrissat B."/>
            <person name="Grigoriev I."/>
            <person name="Martin F."/>
            <person name="Perotto S."/>
        </authorList>
    </citation>
    <scope>NUCLEOTIDE SEQUENCE [LARGE SCALE GENOMIC DNA]</scope>
    <source>
        <strain evidence="12 13">F</strain>
    </source>
</reference>
<proteinExistence type="predicted"/>